<accession>A0A9P7RQ93</accession>
<gene>
    <name evidence="6" type="ORF">E1B28_013665</name>
</gene>
<dbReference type="RefSeq" id="XP_043004190.1">
    <property type="nucleotide sequence ID" value="XM_043158835.1"/>
</dbReference>
<evidence type="ECO:0000313" key="6">
    <source>
        <dbReference type="EMBL" id="KAG7087719.1"/>
    </source>
</evidence>
<dbReference type="OrthoDB" id="448399at2759"/>
<comment type="caution">
    <text evidence="6">The sequence shown here is derived from an EMBL/GenBank/DDBJ whole genome shotgun (WGS) entry which is preliminary data.</text>
</comment>
<dbReference type="SUPFAM" id="SSF90209">
    <property type="entry name" value="Ran binding protein zinc finger-like"/>
    <property type="match status" value="1"/>
</dbReference>
<name>A0A9P7RQ93_9AGAR</name>
<evidence type="ECO:0000256" key="2">
    <source>
        <dbReference type="ARBA" id="ARBA00022771"/>
    </source>
</evidence>
<dbReference type="PROSITE" id="PS01358">
    <property type="entry name" value="ZF_RANBP2_1"/>
    <property type="match status" value="1"/>
</dbReference>
<dbReference type="GeneID" id="66082740"/>
<evidence type="ECO:0000259" key="5">
    <source>
        <dbReference type="PROSITE" id="PS50199"/>
    </source>
</evidence>
<keyword evidence="3" id="KW-0862">Zinc</keyword>
<organism evidence="6 7">
    <name type="scientific">Marasmius oreades</name>
    <name type="common">fairy-ring Marasmius</name>
    <dbReference type="NCBI Taxonomy" id="181124"/>
    <lineage>
        <taxon>Eukaryota</taxon>
        <taxon>Fungi</taxon>
        <taxon>Dikarya</taxon>
        <taxon>Basidiomycota</taxon>
        <taxon>Agaricomycotina</taxon>
        <taxon>Agaricomycetes</taxon>
        <taxon>Agaricomycetidae</taxon>
        <taxon>Agaricales</taxon>
        <taxon>Marasmiineae</taxon>
        <taxon>Marasmiaceae</taxon>
        <taxon>Marasmius</taxon>
    </lineage>
</organism>
<evidence type="ECO:0000313" key="7">
    <source>
        <dbReference type="Proteomes" id="UP001049176"/>
    </source>
</evidence>
<dbReference type="AlphaFoldDB" id="A0A9P7RQ93"/>
<keyword evidence="1" id="KW-0479">Metal-binding</keyword>
<dbReference type="SMART" id="SM00547">
    <property type="entry name" value="ZnF_RBZ"/>
    <property type="match status" value="1"/>
</dbReference>
<proteinExistence type="predicted"/>
<dbReference type="EMBL" id="CM032189">
    <property type="protein sequence ID" value="KAG7087719.1"/>
    <property type="molecule type" value="Genomic_DNA"/>
</dbReference>
<dbReference type="InterPro" id="IPR001876">
    <property type="entry name" value="Znf_RanBP2"/>
</dbReference>
<evidence type="ECO:0000256" key="3">
    <source>
        <dbReference type="ARBA" id="ARBA00022833"/>
    </source>
</evidence>
<protein>
    <recommendedName>
        <fullName evidence="5">RanBP2-type domain-containing protein</fullName>
    </recommendedName>
</protein>
<dbReference type="KEGG" id="more:E1B28_013665"/>
<dbReference type="PROSITE" id="PS50199">
    <property type="entry name" value="ZF_RANBP2_2"/>
    <property type="match status" value="1"/>
</dbReference>
<evidence type="ECO:0000256" key="1">
    <source>
        <dbReference type="ARBA" id="ARBA00022723"/>
    </source>
</evidence>
<reference evidence="6" key="1">
    <citation type="journal article" date="2021" name="Genome Biol. Evol.">
        <title>The assembled and annotated genome of the fairy-ring fungus Marasmius oreades.</title>
        <authorList>
            <person name="Hiltunen M."/>
            <person name="Ament-Velasquez S.L."/>
            <person name="Johannesson H."/>
        </authorList>
    </citation>
    <scope>NUCLEOTIDE SEQUENCE</scope>
    <source>
        <strain evidence="6">03SP1</strain>
    </source>
</reference>
<keyword evidence="7" id="KW-1185">Reference proteome</keyword>
<keyword evidence="2 4" id="KW-0863">Zinc-finger</keyword>
<dbReference type="Proteomes" id="UP001049176">
    <property type="component" value="Chromosome 9"/>
</dbReference>
<feature type="domain" description="RanBP2-type" evidence="5">
    <location>
        <begin position="147"/>
        <end position="170"/>
    </location>
</feature>
<dbReference type="Gene3D" id="4.10.1060.10">
    <property type="entry name" value="Zinc finger, RanBP2-type"/>
    <property type="match status" value="1"/>
</dbReference>
<sequence>MQSHQLSTNPPSSFRVADWIYPESRCSVHNFGRNPSQLGCGTLRTFVSQPTSPSNPQFQNNQFERINHYDLHSTHNPSRSILTPSGRAFAIGGRIQNISSDPLSPCIMYWPDNEPLPEPGQIRPGNLLNITHPPIVNTGNRGPITHQAGDWICKKCSYLNWRRRKVCQTCLPYAEGNGDSISALQAERIAFLTSALAQTSISSCPQPTPAVIPSRHSQSLTSQGRQFGHYEHHLDVCSQRLRRFTKPGQARPNISTDVIYQTAPSISDPLLAPRGPSLLPYPYHLRRPQEDNGYLQGFVSSPSDSDSSEVGDSEADASWFPKYSTSRFSGIHHQWI</sequence>
<dbReference type="GO" id="GO:0008270">
    <property type="term" value="F:zinc ion binding"/>
    <property type="evidence" value="ECO:0007669"/>
    <property type="project" value="UniProtKB-KW"/>
</dbReference>
<evidence type="ECO:0000256" key="4">
    <source>
        <dbReference type="PROSITE-ProRule" id="PRU00322"/>
    </source>
</evidence>
<dbReference type="InterPro" id="IPR036443">
    <property type="entry name" value="Znf_RanBP2_sf"/>
</dbReference>